<proteinExistence type="predicted"/>
<accession>A0A8X6G242</accession>
<evidence type="ECO:0000313" key="3">
    <source>
        <dbReference type="Proteomes" id="UP000887116"/>
    </source>
</evidence>
<evidence type="ECO:0000313" key="2">
    <source>
        <dbReference type="EMBL" id="GFQ92654.1"/>
    </source>
</evidence>
<keyword evidence="3" id="KW-1185">Reference proteome</keyword>
<dbReference type="AlphaFoldDB" id="A0A8X6G242"/>
<organism evidence="2 3">
    <name type="scientific">Trichonephila clavata</name>
    <name type="common">Joro spider</name>
    <name type="synonym">Nephila clavata</name>
    <dbReference type="NCBI Taxonomy" id="2740835"/>
    <lineage>
        <taxon>Eukaryota</taxon>
        <taxon>Metazoa</taxon>
        <taxon>Ecdysozoa</taxon>
        <taxon>Arthropoda</taxon>
        <taxon>Chelicerata</taxon>
        <taxon>Arachnida</taxon>
        <taxon>Araneae</taxon>
        <taxon>Araneomorphae</taxon>
        <taxon>Entelegynae</taxon>
        <taxon>Araneoidea</taxon>
        <taxon>Nephilidae</taxon>
        <taxon>Trichonephila</taxon>
    </lineage>
</organism>
<gene>
    <name evidence="2" type="primary">NCL1_53647</name>
    <name evidence="2" type="ORF">TNCT_134821</name>
</gene>
<dbReference type="PANTHER" id="PTHR45902">
    <property type="entry name" value="LATROPHILIN RECEPTOR-LIKE PROTEIN A"/>
    <property type="match status" value="1"/>
</dbReference>
<feature type="signal peptide" evidence="1">
    <location>
        <begin position="1"/>
        <end position="20"/>
    </location>
</feature>
<dbReference type="EMBL" id="BMAO01024051">
    <property type="protein sequence ID" value="GFQ92654.1"/>
    <property type="molecule type" value="Genomic_DNA"/>
</dbReference>
<name>A0A8X6G242_TRICU</name>
<feature type="chain" id="PRO_5036446383" evidence="1">
    <location>
        <begin position="21"/>
        <end position="339"/>
    </location>
</feature>
<dbReference type="PANTHER" id="PTHR45902:SF4">
    <property type="entry name" value="G-PROTEIN COUPLED RECEPTORS FAMILY 2 PROFILE 2 DOMAIN-CONTAINING PROTEIN"/>
    <property type="match status" value="1"/>
</dbReference>
<evidence type="ECO:0000256" key="1">
    <source>
        <dbReference type="SAM" id="SignalP"/>
    </source>
</evidence>
<sequence length="339" mass="38628">MIHLLHIGTLIFTFIVCTQALDYTDLARTGKACPQRDSCRHVVQKEFLQRNCECDRLCSVFQDCCIDAPRTSTSLPKRSKGPTCMPYGDKDAQGAYIVDRCPRSYRSSDKVKNFCHGHDKLQDPLFSTPTTDTVTGVTYRNRYCAECNGALRPSLKFWLVSVNFRNLPSNSLSDDFVLKNLKYYRNQWGIRYGRQFYPSTLIFHKPDNLSTVRHCRPNIISSCPSRWGNPADKSACASYMAVVQKDNKVYKNIHCAVCNGENIGTIFCVNNQMFSKRTDTTPLSFAHLMDFNFANGNKIGLTQEYQCNPGSMYDVFRKICRRIECAIPGFKLVDGKCHE</sequence>
<dbReference type="OrthoDB" id="6134459at2759"/>
<dbReference type="Proteomes" id="UP000887116">
    <property type="component" value="Unassembled WGS sequence"/>
</dbReference>
<keyword evidence="1" id="KW-0732">Signal</keyword>
<dbReference type="InterPro" id="IPR053231">
    <property type="entry name" value="GPCR_LN-TM7"/>
</dbReference>
<protein>
    <submittedName>
        <fullName evidence="2">SMB domain-containing protein</fullName>
    </submittedName>
</protein>
<comment type="caution">
    <text evidence="2">The sequence shown here is derived from an EMBL/GenBank/DDBJ whole genome shotgun (WGS) entry which is preliminary data.</text>
</comment>
<reference evidence="2" key="1">
    <citation type="submission" date="2020-07" db="EMBL/GenBank/DDBJ databases">
        <title>Multicomponent nature underlies the extraordinary mechanical properties of spider dragline silk.</title>
        <authorList>
            <person name="Kono N."/>
            <person name="Nakamura H."/>
            <person name="Mori M."/>
            <person name="Yoshida Y."/>
            <person name="Ohtoshi R."/>
            <person name="Malay A.D."/>
            <person name="Moran D.A.P."/>
            <person name="Tomita M."/>
            <person name="Numata K."/>
            <person name="Arakawa K."/>
        </authorList>
    </citation>
    <scope>NUCLEOTIDE SEQUENCE</scope>
</reference>